<reference evidence="3" key="4">
    <citation type="journal article" date="2008" name="Nucleic Acids Res.">
        <title>The rice annotation project database (RAP-DB): 2008 update.</title>
        <authorList>
            <consortium name="The rice annotation project (RAP)"/>
        </authorList>
    </citation>
    <scope>GENOME REANNOTATION</scope>
    <source>
        <strain evidence="3">cv. Nipponbare</strain>
    </source>
</reference>
<sequence length="79" mass="9162">MRRATWGWLRLQLCTETGPLHRRLGCLPKQSVATFFLMSAIAGAPSLRGCQRMWLDTVTEKGNRRWEAALGWEWWEDGI</sequence>
<evidence type="ECO:0000313" key="3">
    <source>
        <dbReference type="Proteomes" id="UP000000763"/>
    </source>
</evidence>
<organism evidence="1 3">
    <name type="scientific">Oryza sativa subsp. japonica</name>
    <name type="common">Rice</name>
    <dbReference type="NCBI Taxonomy" id="39947"/>
    <lineage>
        <taxon>Eukaryota</taxon>
        <taxon>Viridiplantae</taxon>
        <taxon>Streptophyta</taxon>
        <taxon>Embryophyta</taxon>
        <taxon>Tracheophyta</taxon>
        <taxon>Spermatophyta</taxon>
        <taxon>Magnoliopsida</taxon>
        <taxon>Liliopsida</taxon>
        <taxon>Poales</taxon>
        <taxon>Poaceae</taxon>
        <taxon>BOP clade</taxon>
        <taxon>Oryzoideae</taxon>
        <taxon>Oryzeae</taxon>
        <taxon>Oryzinae</taxon>
        <taxon>Oryza</taxon>
        <taxon>Oryza sativa</taxon>
    </lineage>
</organism>
<dbReference type="EMBL" id="AP004266">
    <property type="protein sequence ID" value="BAC07413.1"/>
    <property type="molecule type" value="Genomic_DNA"/>
</dbReference>
<dbReference type="AlphaFoldDB" id="Q8LHS8"/>
<reference evidence="1" key="2">
    <citation type="submission" date="2001-10" db="EMBL/GenBank/DDBJ databases">
        <title>Oryza sativa nipponbare(GA3) genomic DNA, chromosome 7, PAC clone:P0038F10.</title>
        <authorList>
            <person name="Sasaki T."/>
            <person name="Matsumoto T."/>
            <person name="Yamamoto K."/>
        </authorList>
    </citation>
    <scope>NUCLEOTIDE SEQUENCE</scope>
</reference>
<protein>
    <submittedName>
        <fullName evidence="1">Uncharacterized protein</fullName>
    </submittedName>
</protein>
<name>Q8LHS8_ORYSJ</name>
<evidence type="ECO:0000313" key="1">
    <source>
        <dbReference type="EMBL" id="BAC07413.1"/>
    </source>
</evidence>
<dbReference type="Proteomes" id="UP000000763">
    <property type="component" value="Chromosome 7"/>
</dbReference>
<reference evidence="3" key="3">
    <citation type="journal article" date="2005" name="Nature">
        <title>The map-based sequence of the rice genome.</title>
        <authorList>
            <consortium name="International rice genome sequencing project (IRGSP)"/>
            <person name="Matsumoto T."/>
            <person name="Wu J."/>
            <person name="Kanamori H."/>
            <person name="Katayose Y."/>
            <person name="Fujisawa M."/>
            <person name="Namiki N."/>
            <person name="Mizuno H."/>
            <person name="Yamamoto K."/>
            <person name="Antonio B.A."/>
            <person name="Baba T."/>
            <person name="Sakata K."/>
            <person name="Nagamura Y."/>
            <person name="Aoki H."/>
            <person name="Arikawa K."/>
            <person name="Arita K."/>
            <person name="Bito T."/>
            <person name="Chiden Y."/>
            <person name="Fujitsuka N."/>
            <person name="Fukunaka R."/>
            <person name="Hamada M."/>
            <person name="Harada C."/>
            <person name="Hayashi A."/>
            <person name="Hijishita S."/>
            <person name="Honda M."/>
            <person name="Hosokawa S."/>
            <person name="Ichikawa Y."/>
            <person name="Idonuma A."/>
            <person name="Iijima M."/>
            <person name="Ikeda M."/>
            <person name="Ikeno M."/>
            <person name="Ito K."/>
            <person name="Ito S."/>
            <person name="Ito T."/>
            <person name="Ito Y."/>
            <person name="Ito Y."/>
            <person name="Iwabuchi A."/>
            <person name="Kamiya K."/>
            <person name="Karasawa W."/>
            <person name="Kurita K."/>
            <person name="Katagiri S."/>
            <person name="Kikuta A."/>
            <person name="Kobayashi H."/>
            <person name="Kobayashi N."/>
            <person name="Machita K."/>
            <person name="Maehara T."/>
            <person name="Masukawa M."/>
            <person name="Mizubayashi T."/>
            <person name="Mukai Y."/>
            <person name="Nagasaki H."/>
            <person name="Nagata Y."/>
            <person name="Naito S."/>
            <person name="Nakashima M."/>
            <person name="Nakama Y."/>
            <person name="Nakamichi Y."/>
            <person name="Nakamura M."/>
            <person name="Meguro A."/>
            <person name="Negishi M."/>
            <person name="Ohta I."/>
            <person name="Ohta T."/>
            <person name="Okamoto M."/>
            <person name="Ono N."/>
            <person name="Saji S."/>
            <person name="Sakaguchi M."/>
            <person name="Sakai K."/>
            <person name="Shibata M."/>
            <person name="Shimokawa T."/>
            <person name="Song J."/>
            <person name="Takazaki Y."/>
            <person name="Terasawa K."/>
            <person name="Tsugane M."/>
            <person name="Tsuji K."/>
            <person name="Ueda S."/>
            <person name="Waki K."/>
            <person name="Yamagata H."/>
            <person name="Yamamoto M."/>
            <person name="Yamamoto S."/>
            <person name="Yamane H."/>
            <person name="Yoshiki S."/>
            <person name="Yoshihara R."/>
            <person name="Yukawa K."/>
            <person name="Zhong H."/>
            <person name="Yano M."/>
            <person name="Yuan Q."/>
            <person name="Ouyang S."/>
            <person name="Liu J."/>
            <person name="Jones K.M."/>
            <person name="Gansberger K."/>
            <person name="Moffat K."/>
            <person name="Hill J."/>
            <person name="Bera J."/>
            <person name="Fadrosh D."/>
            <person name="Jin S."/>
            <person name="Johri S."/>
            <person name="Kim M."/>
            <person name="Overton L."/>
            <person name="Reardon M."/>
            <person name="Tsitrin T."/>
            <person name="Vuong H."/>
            <person name="Weaver B."/>
            <person name="Ciecko A."/>
            <person name="Tallon L."/>
            <person name="Jackson J."/>
            <person name="Pai G."/>
            <person name="Aken S.V."/>
            <person name="Utterback T."/>
            <person name="Reidmuller S."/>
            <person name="Feldblyum T."/>
            <person name="Hsiao J."/>
            <person name="Zismann V."/>
            <person name="Iobst S."/>
            <person name="de Vazeille A.R."/>
            <person name="Buell C.R."/>
            <person name="Ying K."/>
            <person name="Li Y."/>
            <person name="Lu T."/>
            <person name="Huang Y."/>
            <person name="Zhao Q."/>
            <person name="Feng Q."/>
            <person name="Zhang L."/>
            <person name="Zhu J."/>
            <person name="Weng Q."/>
            <person name="Mu J."/>
            <person name="Lu Y."/>
            <person name="Fan D."/>
            <person name="Liu Y."/>
            <person name="Guan J."/>
            <person name="Zhang Y."/>
            <person name="Yu S."/>
            <person name="Liu X."/>
            <person name="Zhang Y."/>
            <person name="Hong G."/>
            <person name="Han B."/>
            <person name="Choisne N."/>
            <person name="Demange N."/>
            <person name="Orjeda G."/>
            <person name="Samain S."/>
            <person name="Cattolico L."/>
            <person name="Pelletier E."/>
            <person name="Couloux A."/>
            <person name="Segurens B."/>
            <person name="Wincker P."/>
            <person name="D'Hont A."/>
            <person name="Scarpelli C."/>
            <person name="Weissenbach J."/>
            <person name="Salanoubat M."/>
            <person name="Quetier F."/>
            <person name="Yu Y."/>
            <person name="Kim H.R."/>
            <person name="Rambo T."/>
            <person name="Currie J."/>
            <person name="Collura K."/>
            <person name="Luo M."/>
            <person name="Yang T."/>
            <person name="Ammiraju J.S.S."/>
            <person name="Engler F."/>
            <person name="Soderlund C."/>
            <person name="Wing R.A."/>
            <person name="Palmer L.E."/>
            <person name="de la Bastide M."/>
            <person name="Spiegel L."/>
            <person name="Nascimento L."/>
            <person name="Zutavern T."/>
            <person name="O'Shaughnessy A."/>
            <person name="Dike S."/>
            <person name="Dedhia N."/>
            <person name="Preston R."/>
            <person name="Balija V."/>
            <person name="McCombie W.R."/>
            <person name="Chow T."/>
            <person name="Chen H."/>
            <person name="Chung M."/>
            <person name="Chen C."/>
            <person name="Shaw J."/>
            <person name="Wu H."/>
            <person name="Hsiao K."/>
            <person name="Chao Y."/>
            <person name="Chu M."/>
            <person name="Cheng C."/>
            <person name="Hour A."/>
            <person name="Lee P."/>
            <person name="Lin S."/>
            <person name="Lin Y."/>
            <person name="Liou J."/>
            <person name="Liu S."/>
            <person name="Hsing Y."/>
            <person name="Raghuvanshi S."/>
            <person name="Mohanty A."/>
            <person name="Bharti A.K."/>
            <person name="Gaur A."/>
            <person name="Gupta V."/>
            <person name="Kumar D."/>
            <person name="Ravi V."/>
            <person name="Vij S."/>
            <person name="Kapur A."/>
            <person name="Khurana P."/>
            <person name="Khurana P."/>
            <person name="Khurana J.P."/>
            <person name="Tyagi A.K."/>
            <person name="Gaikwad K."/>
            <person name="Singh A."/>
            <person name="Dalal V."/>
            <person name="Srivastava S."/>
            <person name="Dixit A."/>
            <person name="Pal A.K."/>
            <person name="Ghazi I.A."/>
            <person name="Yadav M."/>
            <person name="Pandit A."/>
            <person name="Bhargava A."/>
            <person name="Sureshbabu K."/>
            <person name="Batra K."/>
            <person name="Sharma T.R."/>
            <person name="Mohapatra T."/>
            <person name="Singh N.K."/>
            <person name="Messing J."/>
            <person name="Nelson A.B."/>
            <person name="Fuks G."/>
            <person name="Kavchok S."/>
            <person name="Keizer G."/>
            <person name="Linton E."/>
            <person name="Llaca V."/>
            <person name="Song R."/>
            <person name="Tanyolac B."/>
            <person name="Young S."/>
            <person name="Ho-Il K."/>
            <person name="Hahn J.H."/>
            <person name="Sangsakoo G."/>
            <person name="Vanavichit A."/>
            <person name="de Mattos Luiz.A.T."/>
            <person name="Zimmer P.D."/>
            <person name="Malone G."/>
            <person name="Dellagostin O."/>
            <person name="de Oliveira A.C."/>
            <person name="Bevan M."/>
            <person name="Bancroft I."/>
            <person name="Minx P."/>
            <person name="Cordum H."/>
            <person name="Wilson R."/>
            <person name="Cheng Z."/>
            <person name="Jin W."/>
            <person name="Jiang J."/>
            <person name="Leong S.A."/>
            <person name="Iwama H."/>
            <person name="Gojobori T."/>
            <person name="Itoh T."/>
            <person name="Niimura Y."/>
            <person name="Fujii Y."/>
            <person name="Habara T."/>
            <person name="Sakai H."/>
            <person name="Sato Y."/>
            <person name="Wilson G."/>
            <person name="Kumar K."/>
            <person name="McCouch S."/>
            <person name="Juretic N."/>
            <person name="Hoen D."/>
            <person name="Wright S."/>
            <person name="Bruskiewich R."/>
            <person name="Bureau T."/>
            <person name="Miyao A."/>
            <person name="Hirochika H."/>
            <person name="Nishikawa T."/>
            <person name="Kadowaki K."/>
            <person name="Sugiura M."/>
            <person name="Burr B."/>
            <person name="Sasaki T."/>
        </authorList>
    </citation>
    <scope>NUCLEOTIDE SEQUENCE [LARGE SCALE GENOMIC DNA]</scope>
    <source>
        <strain evidence="3">cv. Nipponbare</strain>
    </source>
</reference>
<dbReference type="EMBL" id="AP003864">
    <property type="protein sequence ID" value="BAC66215.1"/>
    <property type="molecule type" value="Genomic_DNA"/>
</dbReference>
<reference evidence="2" key="1">
    <citation type="submission" date="2001-07" db="EMBL/GenBank/DDBJ databases">
        <title>Oryza sativa nipponbare(GA3) genomic DNA, chromosome 7, BAC clone:OJ1058_B11.</title>
        <authorList>
            <person name="Sasaki T."/>
            <person name="Matsumoto T."/>
            <person name="Yamamoto K."/>
        </authorList>
    </citation>
    <scope>NUCLEOTIDE SEQUENCE</scope>
</reference>
<proteinExistence type="predicted"/>
<gene>
    <name evidence="1" type="primary">P0038F10.142</name>
    <name evidence="2" type="synonym">OJ1058_B11.107</name>
</gene>
<evidence type="ECO:0000313" key="2">
    <source>
        <dbReference type="EMBL" id="BAC66215.1"/>
    </source>
</evidence>
<accession>Q8LHS8</accession>